<comment type="caution">
    <text evidence="2">The sequence shown here is derived from an EMBL/GenBank/DDBJ whole genome shotgun (WGS) entry which is preliminary data.</text>
</comment>
<protein>
    <submittedName>
        <fullName evidence="2">Uncharacterized protein</fullName>
    </submittedName>
</protein>
<sequence>MAEDDEVGSLLLDGARARCVDGDLRSSRECFDAAYRAAEERGDGPALALAALGMSGLWVHEHRGVTAAASIEARLRHALSAVDPRSSLALRLRVRLAAEADYRSGGRTAVLAVTEEARRSGDPAAWTEALSLAHQCLLGPGQSETRHGLAQELITASFRTSCRSDLLMGLLWRTIDRILDADPHAERHLAELRGLLARQDHLAVGFVVRAIEVMLDIRAGRLTRAEAEAAACAEQGRRAGDADAANWHGAQLVAIRWYQGRIAELIPMLTEEVNSPELSTVDNAYVAALAVAAAGAGDRRLAAGALARLRGRDLALLPRSSTWLVAMYGIVEAAHLLGDAETATVAAELLGPFARLPMVASLGVACFGSARHTLGVAELTAGDAQRAVEHLRAAVQDNLAMGHWPAAVLSRARWAQALALRAGPGDAAEAARQREIATGEAAELGMVLPGGREPHAGDAAAGVGGRRARVECRREGRRWRVGMGQRSVWVEHSRGMAYLAVLVANPRYEIPAVELAAGPAPRGGAAAGAGAGSAQPALDEAAMRTYRERLSLLQEEIDEHEAANDIVRAERARVERDWLIDELESATGLAGRIRNFPENGERARVAVGKAVRRAIGRIASADPILGEELRLTIRTGRLCSYQPG</sequence>
<evidence type="ECO:0000256" key="1">
    <source>
        <dbReference type="SAM" id="Coils"/>
    </source>
</evidence>
<evidence type="ECO:0000313" key="3">
    <source>
        <dbReference type="Proteomes" id="UP000616724"/>
    </source>
</evidence>
<dbReference type="RefSeq" id="WP_203891060.1">
    <property type="nucleotide sequence ID" value="NZ_BOOH01000021.1"/>
</dbReference>
<keyword evidence="1" id="KW-0175">Coiled coil</keyword>
<reference evidence="2 3" key="1">
    <citation type="submission" date="2021-01" db="EMBL/GenBank/DDBJ databases">
        <title>Whole genome shotgun sequence of Planobispora longispora NBRC 13918.</title>
        <authorList>
            <person name="Komaki H."/>
            <person name="Tamura T."/>
        </authorList>
    </citation>
    <scope>NUCLEOTIDE SEQUENCE [LARGE SCALE GENOMIC DNA]</scope>
    <source>
        <strain evidence="2 3">NBRC 13918</strain>
    </source>
</reference>
<accession>A0A8J3RHG3</accession>
<dbReference type="EMBL" id="BOOH01000021">
    <property type="protein sequence ID" value="GIH76451.1"/>
    <property type="molecule type" value="Genomic_DNA"/>
</dbReference>
<dbReference type="Proteomes" id="UP000616724">
    <property type="component" value="Unassembled WGS sequence"/>
</dbReference>
<feature type="coiled-coil region" evidence="1">
    <location>
        <begin position="543"/>
        <end position="577"/>
    </location>
</feature>
<evidence type="ECO:0000313" key="2">
    <source>
        <dbReference type="EMBL" id="GIH76451.1"/>
    </source>
</evidence>
<name>A0A8J3RHG3_9ACTN</name>
<proteinExistence type="predicted"/>
<keyword evidence="3" id="KW-1185">Reference proteome</keyword>
<gene>
    <name evidence="2" type="ORF">Plo01_28800</name>
</gene>
<dbReference type="AlphaFoldDB" id="A0A8J3RHG3"/>
<organism evidence="2 3">
    <name type="scientific">Planobispora longispora</name>
    <dbReference type="NCBI Taxonomy" id="28887"/>
    <lineage>
        <taxon>Bacteria</taxon>
        <taxon>Bacillati</taxon>
        <taxon>Actinomycetota</taxon>
        <taxon>Actinomycetes</taxon>
        <taxon>Streptosporangiales</taxon>
        <taxon>Streptosporangiaceae</taxon>
        <taxon>Planobispora</taxon>
    </lineage>
</organism>